<dbReference type="Gene3D" id="3.30.60.190">
    <property type="match status" value="1"/>
</dbReference>
<evidence type="ECO:0000256" key="1">
    <source>
        <dbReference type="ARBA" id="ARBA00022553"/>
    </source>
</evidence>
<name>A0ABR0W8Q6_REHGL</name>
<dbReference type="PANTHER" id="PTHR13483">
    <property type="entry name" value="BOX C_D SNORNA PROTEIN 1-RELATED"/>
    <property type="match status" value="1"/>
</dbReference>
<dbReference type="PROSITE" id="PS51083">
    <property type="entry name" value="ZF_HIT"/>
    <property type="match status" value="1"/>
</dbReference>
<evidence type="ECO:0000256" key="8">
    <source>
        <dbReference type="SAM" id="MobiDB-lite"/>
    </source>
</evidence>
<evidence type="ECO:0000313" key="10">
    <source>
        <dbReference type="EMBL" id="KAK6143126.1"/>
    </source>
</evidence>
<dbReference type="SUPFAM" id="SSF144232">
    <property type="entry name" value="HIT/MYND zinc finger-like"/>
    <property type="match status" value="1"/>
</dbReference>
<dbReference type="CDD" id="cd23023">
    <property type="entry name" value="zf-HIT_BCD1"/>
    <property type="match status" value="1"/>
</dbReference>
<dbReference type="Pfam" id="PF25790">
    <property type="entry name" value="BCD1"/>
    <property type="match status" value="1"/>
</dbReference>
<keyword evidence="11" id="KW-1185">Reference proteome</keyword>
<feature type="region of interest" description="Disordered" evidence="8">
    <location>
        <begin position="267"/>
        <end position="290"/>
    </location>
</feature>
<dbReference type="Proteomes" id="UP001318860">
    <property type="component" value="Unassembled WGS sequence"/>
</dbReference>
<evidence type="ECO:0000256" key="5">
    <source>
        <dbReference type="ARBA" id="ARBA00049598"/>
    </source>
</evidence>
<feature type="domain" description="HIT-type" evidence="9">
    <location>
        <begin position="20"/>
        <end position="54"/>
    </location>
</feature>
<evidence type="ECO:0000256" key="2">
    <source>
        <dbReference type="ARBA" id="ARBA00022723"/>
    </source>
</evidence>
<comment type="caution">
    <text evidence="10">The sequence shown here is derived from an EMBL/GenBank/DDBJ whole genome shotgun (WGS) entry which is preliminary data.</text>
</comment>
<evidence type="ECO:0000313" key="11">
    <source>
        <dbReference type="Proteomes" id="UP001318860"/>
    </source>
</evidence>
<dbReference type="EMBL" id="JABTTQ020000013">
    <property type="protein sequence ID" value="KAK6143126.1"/>
    <property type="molecule type" value="Genomic_DNA"/>
</dbReference>
<evidence type="ECO:0000256" key="4">
    <source>
        <dbReference type="ARBA" id="ARBA00022833"/>
    </source>
</evidence>
<evidence type="ECO:0000259" key="9">
    <source>
        <dbReference type="PROSITE" id="PS51083"/>
    </source>
</evidence>
<protein>
    <recommendedName>
        <fullName evidence="9">HIT-type domain-containing protein</fullName>
    </recommendedName>
</protein>
<evidence type="ECO:0000256" key="3">
    <source>
        <dbReference type="ARBA" id="ARBA00022771"/>
    </source>
</evidence>
<evidence type="ECO:0000256" key="7">
    <source>
        <dbReference type="PROSITE-ProRule" id="PRU00453"/>
    </source>
</evidence>
<keyword evidence="1" id="KW-0597">Phosphoprotein</keyword>
<organism evidence="10 11">
    <name type="scientific">Rehmannia glutinosa</name>
    <name type="common">Chinese foxglove</name>
    <dbReference type="NCBI Taxonomy" id="99300"/>
    <lineage>
        <taxon>Eukaryota</taxon>
        <taxon>Viridiplantae</taxon>
        <taxon>Streptophyta</taxon>
        <taxon>Embryophyta</taxon>
        <taxon>Tracheophyta</taxon>
        <taxon>Spermatophyta</taxon>
        <taxon>Magnoliopsida</taxon>
        <taxon>eudicotyledons</taxon>
        <taxon>Gunneridae</taxon>
        <taxon>Pentapetalae</taxon>
        <taxon>asterids</taxon>
        <taxon>lamiids</taxon>
        <taxon>Lamiales</taxon>
        <taxon>Orobanchaceae</taxon>
        <taxon>Rehmannieae</taxon>
        <taxon>Rehmannia</taxon>
    </lineage>
</organism>
<accession>A0ABR0W8Q6</accession>
<comment type="function">
    <text evidence="5">Required for box C/D snoRNAs accumulation involved in snoRNA processing, snoRNA transport to the nucleolus and ribosome biogenesis.</text>
</comment>
<sequence>MEEKPEQPSPSDKNQQPILCEECKINPSKYKCPGCSLRSCSLPCVNSHKKRNACTGKRPLTNFVPISQFDDNLLISDYNMLEDVKRIADSAQRMRVKLCGYSHFRLPFHLKGLQNAAASRRTKLLLLSSGMSKREKNRTYYNNRKKFISWTVEWRFHSTDVVLVDHGVHENTTLSSVIENHLKPGPWNHSLRQFCDQTLDSLKFFIRKYPKGARSPYRQLNINAQIREQLANMVILEYPVIHVYLPSHSYDFDVINDVTPSKLEIKEPAHHDNPSTKGVTFREEEIEDRESSDPLVLDLMNHAYVERVTEKEPTDLVRSPPGVKRARLASHSDTLVKANEDKNRDHKSCIEQLVEIGDLEFDFETGLIDVYPDLTDTNRDDFLDFDGILVEQKDMEGGEYLREEELEEGEIA</sequence>
<keyword evidence="3 7" id="KW-0863">Zinc-finger</keyword>
<dbReference type="InterPro" id="IPR057721">
    <property type="entry name" value="BCD1_alpha/beta"/>
</dbReference>
<evidence type="ECO:0000256" key="6">
    <source>
        <dbReference type="ARBA" id="ARBA00049654"/>
    </source>
</evidence>
<keyword evidence="2" id="KW-0479">Metal-binding</keyword>
<dbReference type="PANTHER" id="PTHR13483:SF3">
    <property type="entry name" value="BOX C_D SNORNA PROTEIN 1"/>
    <property type="match status" value="1"/>
</dbReference>
<proteinExistence type="inferred from homology"/>
<dbReference type="InterPro" id="IPR007529">
    <property type="entry name" value="Znf_HIT"/>
</dbReference>
<dbReference type="InterPro" id="IPR051639">
    <property type="entry name" value="BCD1"/>
</dbReference>
<gene>
    <name evidence="10" type="ORF">DH2020_023474</name>
</gene>
<reference evidence="10 11" key="1">
    <citation type="journal article" date="2021" name="Comput. Struct. Biotechnol. J.">
        <title>De novo genome assembly of the potent medicinal plant Rehmannia glutinosa using nanopore technology.</title>
        <authorList>
            <person name="Ma L."/>
            <person name="Dong C."/>
            <person name="Song C."/>
            <person name="Wang X."/>
            <person name="Zheng X."/>
            <person name="Niu Y."/>
            <person name="Chen S."/>
            <person name="Feng W."/>
        </authorList>
    </citation>
    <scope>NUCLEOTIDE SEQUENCE [LARGE SCALE GENOMIC DNA]</scope>
    <source>
        <strain evidence="10">DH-2019</strain>
    </source>
</reference>
<keyword evidence="4" id="KW-0862">Zinc</keyword>
<dbReference type="Pfam" id="PF04438">
    <property type="entry name" value="zf-HIT"/>
    <property type="match status" value="1"/>
</dbReference>
<comment type="similarity">
    <text evidence="6">Belongs to the BCD1 family.</text>
</comment>